<name>A0A3N2Q2P2_SODAK</name>
<keyword evidence="2" id="KW-1133">Transmembrane helix</keyword>
<keyword evidence="4" id="KW-1185">Reference proteome</keyword>
<feature type="compositionally biased region" description="Polar residues" evidence="1">
    <location>
        <begin position="65"/>
        <end position="77"/>
    </location>
</feature>
<accession>A0A3N2Q2P2</accession>
<dbReference type="AlphaFoldDB" id="A0A3N2Q2P2"/>
<dbReference type="Gene3D" id="2.40.160.20">
    <property type="match status" value="1"/>
</dbReference>
<dbReference type="EMBL" id="ML119052">
    <property type="protein sequence ID" value="ROT41020.1"/>
    <property type="molecule type" value="Genomic_DNA"/>
</dbReference>
<dbReference type="Proteomes" id="UP000272025">
    <property type="component" value="Unassembled WGS sequence"/>
</dbReference>
<feature type="region of interest" description="Disordered" evidence="1">
    <location>
        <begin position="174"/>
        <end position="195"/>
    </location>
</feature>
<dbReference type="GeneID" id="39575017"/>
<evidence type="ECO:0000313" key="3">
    <source>
        <dbReference type="EMBL" id="ROT41020.1"/>
    </source>
</evidence>
<keyword evidence="2" id="KW-0472">Membrane</keyword>
<feature type="transmembrane region" description="Helical" evidence="2">
    <location>
        <begin position="12"/>
        <end position="34"/>
    </location>
</feature>
<feature type="region of interest" description="Disordered" evidence="1">
    <location>
        <begin position="59"/>
        <end position="85"/>
    </location>
</feature>
<evidence type="ECO:0000256" key="2">
    <source>
        <dbReference type="SAM" id="Phobius"/>
    </source>
</evidence>
<evidence type="ECO:0000256" key="1">
    <source>
        <dbReference type="SAM" id="MobiDB-lite"/>
    </source>
</evidence>
<dbReference type="RefSeq" id="XP_028468826.1">
    <property type="nucleotide sequence ID" value="XM_028606539.1"/>
</dbReference>
<sequence>MNQKRTSITVMGFFFFFFFFSPFFFVLLFISRLFNSHRPPLISSVFLRLTSLTTVHSMGEDNAMRRQNSPGTHSSASKHPPLCHTPVSKTLPPPWLDFSFRVATHFETEATTVDVPDMGATELWTVSRGTWSGSLGIGTVVAGGYAQGHERTRSRLQRRETCRVDTMLKFRTEDEPPALDARQRLHGPHRSTRWF</sequence>
<gene>
    <name evidence="3" type="ORF">SODALDRAFT_109843</name>
</gene>
<feature type="compositionally biased region" description="Basic residues" evidence="1">
    <location>
        <begin position="184"/>
        <end position="195"/>
    </location>
</feature>
<protein>
    <submittedName>
        <fullName evidence="3">Uncharacterized protein</fullName>
    </submittedName>
</protein>
<proteinExistence type="predicted"/>
<reference evidence="3 4" key="1">
    <citation type="journal article" date="2018" name="Mol. Ecol.">
        <title>The obligate alkalophilic soda-lake fungus Sodiomyces alkalinus has shifted to a protein diet.</title>
        <authorList>
            <person name="Grum-Grzhimaylo A.A."/>
            <person name="Falkoski D.L."/>
            <person name="van den Heuvel J."/>
            <person name="Valero-Jimenez C.A."/>
            <person name="Min B."/>
            <person name="Choi I.G."/>
            <person name="Lipzen A."/>
            <person name="Daum C.G."/>
            <person name="Aanen D.K."/>
            <person name="Tsang A."/>
            <person name="Henrissat B."/>
            <person name="Bilanenko E.N."/>
            <person name="de Vries R.P."/>
            <person name="van Kan J.A.L."/>
            <person name="Grigoriev I.V."/>
            <person name="Debets A.J.M."/>
        </authorList>
    </citation>
    <scope>NUCLEOTIDE SEQUENCE [LARGE SCALE GENOMIC DNA]</scope>
    <source>
        <strain evidence="3 4">F11</strain>
    </source>
</reference>
<organism evidence="3 4">
    <name type="scientific">Sodiomyces alkalinus (strain CBS 110278 / VKM F-3762 / F11)</name>
    <name type="common">Alkaliphilic filamentous fungus</name>
    <dbReference type="NCBI Taxonomy" id="1314773"/>
    <lineage>
        <taxon>Eukaryota</taxon>
        <taxon>Fungi</taxon>
        <taxon>Dikarya</taxon>
        <taxon>Ascomycota</taxon>
        <taxon>Pezizomycotina</taxon>
        <taxon>Sordariomycetes</taxon>
        <taxon>Hypocreomycetidae</taxon>
        <taxon>Glomerellales</taxon>
        <taxon>Plectosphaerellaceae</taxon>
        <taxon>Sodiomyces</taxon>
    </lineage>
</organism>
<evidence type="ECO:0000313" key="4">
    <source>
        <dbReference type="Proteomes" id="UP000272025"/>
    </source>
</evidence>
<keyword evidence="2" id="KW-0812">Transmembrane</keyword>
<dbReference type="STRING" id="1314773.A0A3N2Q2P2"/>